<evidence type="ECO:0000313" key="1">
    <source>
        <dbReference type="EMBL" id="MFC3516675.1"/>
    </source>
</evidence>
<dbReference type="Pfam" id="PF19457">
    <property type="entry name" value="DUF5994"/>
    <property type="match status" value="1"/>
</dbReference>
<dbReference type="RefSeq" id="WP_377896754.1">
    <property type="nucleotide sequence ID" value="NZ_JBHRWI010000069.1"/>
</dbReference>
<sequence length="184" mass="19776">MAPNLRTVASTVSARKAATPAWRAPRLRLKPDGPATGYVDGAWWPYTRELAVELSALLAMLAVRLDRIERVSYHLAAWTPAQRRLTVDGSAIRLEGFRAHHPDTVTVTGARGPRRLALLVVPPETGQADAHRILAAAAHRDNLDTVESLLAAPSETDHEAAAAGAMDDATQRWDVDGGRIPASA</sequence>
<gene>
    <name evidence="1" type="ORF">ACFORO_41370</name>
</gene>
<protein>
    <submittedName>
        <fullName evidence="1">DUF5994 family protein</fullName>
    </submittedName>
</protein>
<proteinExistence type="predicted"/>
<dbReference type="InterPro" id="IPR046036">
    <property type="entry name" value="DUF5994"/>
</dbReference>
<accession>A0ABV7QTT1</accession>
<keyword evidence="2" id="KW-1185">Reference proteome</keyword>
<reference evidence="2" key="1">
    <citation type="journal article" date="2019" name="Int. J. Syst. Evol. Microbiol.">
        <title>The Global Catalogue of Microorganisms (GCM) 10K type strain sequencing project: providing services to taxonomists for standard genome sequencing and annotation.</title>
        <authorList>
            <consortium name="The Broad Institute Genomics Platform"/>
            <consortium name="The Broad Institute Genome Sequencing Center for Infectious Disease"/>
            <person name="Wu L."/>
            <person name="Ma J."/>
        </authorList>
    </citation>
    <scope>NUCLEOTIDE SEQUENCE [LARGE SCALE GENOMIC DNA]</scope>
    <source>
        <strain evidence="2">CGMCC 4.7682</strain>
    </source>
</reference>
<name>A0ABV7QTT1_9PSEU</name>
<dbReference type="Proteomes" id="UP001595764">
    <property type="component" value="Unassembled WGS sequence"/>
</dbReference>
<comment type="caution">
    <text evidence="1">The sequence shown here is derived from an EMBL/GenBank/DDBJ whole genome shotgun (WGS) entry which is preliminary data.</text>
</comment>
<organism evidence="1 2">
    <name type="scientific">Amycolatopsis halotolerans</name>
    <dbReference type="NCBI Taxonomy" id="330083"/>
    <lineage>
        <taxon>Bacteria</taxon>
        <taxon>Bacillati</taxon>
        <taxon>Actinomycetota</taxon>
        <taxon>Actinomycetes</taxon>
        <taxon>Pseudonocardiales</taxon>
        <taxon>Pseudonocardiaceae</taxon>
        <taxon>Amycolatopsis</taxon>
    </lineage>
</organism>
<evidence type="ECO:0000313" key="2">
    <source>
        <dbReference type="Proteomes" id="UP001595764"/>
    </source>
</evidence>
<dbReference type="EMBL" id="JBHRWI010000069">
    <property type="protein sequence ID" value="MFC3516675.1"/>
    <property type="molecule type" value="Genomic_DNA"/>
</dbReference>